<evidence type="ECO:0000256" key="1">
    <source>
        <dbReference type="SAM" id="SignalP"/>
    </source>
</evidence>
<protein>
    <recommendedName>
        <fullName evidence="4">Lipoprotein</fullName>
    </recommendedName>
</protein>
<dbReference type="RefSeq" id="WP_109636049.1">
    <property type="nucleotide sequence ID" value="NZ_QGHB01000003.1"/>
</dbReference>
<dbReference type="EMBL" id="QGHB01000003">
    <property type="protein sequence ID" value="PWK88143.1"/>
    <property type="molecule type" value="Genomic_DNA"/>
</dbReference>
<dbReference type="AlphaFoldDB" id="A0A316I542"/>
<sequence length="115" mass="11827">MRNELTTVRRTAVAIALALLAVFALHPACPPEPAHHGAFTPGISGEFCHHGDAHHLSAAAPAQAAVQASAASLTAPEADVVPVTRPAAAAQSCPWRAEPSRSGRTLLLDLGISRT</sequence>
<evidence type="ECO:0000313" key="2">
    <source>
        <dbReference type="EMBL" id="PWK88143.1"/>
    </source>
</evidence>
<comment type="caution">
    <text evidence="2">The sequence shown here is derived from an EMBL/GenBank/DDBJ whole genome shotgun (WGS) entry which is preliminary data.</text>
</comment>
<keyword evidence="1" id="KW-0732">Signal</keyword>
<accession>A0A316I542</accession>
<feature type="chain" id="PRO_5038643560" description="Lipoprotein" evidence="1">
    <location>
        <begin position="29"/>
        <end position="115"/>
    </location>
</feature>
<evidence type="ECO:0000313" key="3">
    <source>
        <dbReference type="Proteomes" id="UP000246005"/>
    </source>
</evidence>
<proteinExistence type="predicted"/>
<gene>
    <name evidence="2" type="ORF">C8D88_103339</name>
</gene>
<organism evidence="2 3">
    <name type="scientific">Lentzea atacamensis</name>
    <dbReference type="NCBI Taxonomy" id="531938"/>
    <lineage>
        <taxon>Bacteria</taxon>
        <taxon>Bacillati</taxon>
        <taxon>Actinomycetota</taxon>
        <taxon>Actinomycetes</taxon>
        <taxon>Pseudonocardiales</taxon>
        <taxon>Pseudonocardiaceae</taxon>
        <taxon>Lentzea</taxon>
    </lineage>
</organism>
<evidence type="ECO:0008006" key="4">
    <source>
        <dbReference type="Google" id="ProtNLM"/>
    </source>
</evidence>
<feature type="signal peptide" evidence="1">
    <location>
        <begin position="1"/>
        <end position="28"/>
    </location>
</feature>
<name>A0A316I542_9PSEU</name>
<dbReference type="Proteomes" id="UP000246005">
    <property type="component" value="Unassembled WGS sequence"/>
</dbReference>
<reference evidence="2 3" key="1">
    <citation type="submission" date="2018-05" db="EMBL/GenBank/DDBJ databases">
        <title>Genomic Encyclopedia of Type Strains, Phase IV (KMG-IV): sequencing the most valuable type-strain genomes for metagenomic binning, comparative biology and taxonomic classification.</title>
        <authorList>
            <person name="Goeker M."/>
        </authorList>
    </citation>
    <scope>NUCLEOTIDE SEQUENCE [LARGE SCALE GENOMIC DNA]</scope>
    <source>
        <strain evidence="2 3">DSM 45480</strain>
    </source>
</reference>